<comment type="caution">
    <text evidence="2">The sequence shown here is derived from an EMBL/GenBank/DDBJ whole genome shotgun (WGS) entry which is preliminary data.</text>
</comment>
<evidence type="ECO:0000259" key="1">
    <source>
        <dbReference type="Pfam" id="PF03466"/>
    </source>
</evidence>
<evidence type="ECO:0000313" key="2">
    <source>
        <dbReference type="EMBL" id="RNB84711.1"/>
    </source>
</evidence>
<reference evidence="2 3" key="1">
    <citation type="submission" date="2018-10" db="EMBL/GenBank/DDBJ databases">
        <title>Phylogenomics of Brevibacillus.</title>
        <authorList>
            <person name="Dunlap C."/>
        </authorList>
    </citation>
    <scope>NUCLEOTIDE SEQUENCE [LARGE SCALE GENOMIC DNA]</scope>
    <source>
        <strain evidence="2 3">JCM 15716</strain>
    </source>
</reference>
<dbReference type="CDD" id="cd05466">
    <property type="entry name" value="PBP2_LTTR_substrate"/>
    <property type="match status" value="1"/>
</dbReference>
<name>A0A3M8DAS8_9BACL</name>
<accession>A0A3M8DAS8</accession>
<dbReference type="Gene3D" id="3.40.190.290">
    <property type="match status" value="1"/>
</dbReference>
<organism evidence="2 3">
    <name type="scientific">Brevibacillus fluminis</name>
    <dbReference type="NCBI Taxonomy" id="511487"/>
    <lineage>
        <taxon>Bacteria</taxon>
        <taxon>Bacillati</taxon>
        <taxon>Bacillota</taxon>
        <taxon>Bacilli</taxon>
        <taxon>Bacillales</taxon>
        <taxon>Paenibacillaceae</taxon>
        <taxon>Brevibacillus</taxon>
    </lineage>
</organism>
<dbReference type="AlphaFoldDB" id="A0A3M8DAS8"/>
<dbReference type="SUPFAM" id="SSF53850">
    <property type="entry name" value="Periplasmic binding protein-like II"/>
    <property type="match status" value="1"/>
</dbReference>
<gene>
    <name evidence="2" type="ORF">EDM56_21650</name>
</gene>
<dbReference type="EMBL" id="RHHQ01000017">
    <property type="protein sequence ID" value="RNB84711.1"/>
    <property type="molecule type" value="Genomic_DNA"/>
</dbReference>
<dbReference type="Pfam" id="PF03466">
    <property type="entry name" value="LysR_substrate"/>
    <property type="match status" value="1"/>
</dbReference>
<evidence type="ECO:0000313" key="3">
    <source>
        <dbReference type="Proteomes" id="UP000271031"/>
    </source>
</evidence>
<proteinExistence type="predicted"/>
<feature type="domain" description="LysR substrate-binding" evidence="1">
    <location>
        <begin position="15"/>
        <end position="94"/>
    </location>
</feature>
<sequence length="105" mass="11857">MDRNRIRLKKQAYKPGTGDPRFLFNAIDSILTHVREGLGATILSRTLLEQENDGELDMIEIDKPICCEIGIVDHKDKYMGSAAQAYMRLLMEHCAAFTGNQERSA</sequence>
<protein>
    <recommendedName>
        <fullName evidence="1">LysR substrate-binding domain-containing protein</fullName>
    </recommendedName>
</protein>
<dbReference type="InterPro" id="IPR005119">
    <property type="entry name" value="LysR_subst-bd"/>
</dbReference>
<dbReference type="Proteomes" id="UP000271031">
    <property type="component" value="Unassembled WGS sequence"/>
</dbReference>
<keyword evidence="3" id="KW-1185">Reference proteome</keyword>